<dbReference type="EMBL" id="JACGWK010000319">
    <property type="protein sequence ID" value="KAL0300478.1"/>
    <property type="molecule type" value="Genomic_DNA"/>
</dbReference>
<evidence type="ECO:0000313" key="2">
    <source>
        <dbReference type="EMBL" id="KAL0300478.1"/>
    </source>
</evidence>
<comment type="caution">
    <text evidence="2">The sequence shown here is derived from an EMBL/GenBank/DDBJ whole genome shotgun (WGS) entry which is preliminary data.</text>
</comment>
<feature type="compositionally biased region" description="Acidic residues" evidence="1">
    <location>
        <begin position="282"/>
        <end position="303"/>
    </location>
</feature>
<gene>
    <name evidence="2" type="ORF">Sangu_3118900</name>
</gene>
<proteinExistence type="predicted"/>
<dbReference type="PANTHER" id="PTHR10775:SF193">
    <property type="entry name" value="DUF4216 DOMAIN-CONTAINING PROTEIN"/>
    <property type="match status" value="1"/>
</dbReference>
<accession>A0AAW2K2C9</accession>
<name>A0AAW2K2C9_9LAMI</name>
<dbReference type="AlphaFoldDB" id="A0AAW2K2C9"/>
<dbReference type="PANTHER" id="PTHR10775">
    <property type="entry name" value="OS08G0208400 PROTEIN"/>
    <property type="match status" value="1"/>
</dbReference>
<protein>
    <submittedName>
        <fullName evidence="2">Uncharacterized protein</fullName>
    </submittedName>
</protein>
<sequence>MDWAQMMVFDAAGSSNFAYSHEGVLDDVHAADHHLWDGCTQSQLGVVIDLVDIKTDGHISKRIYDQISQWANRILPFLLHSAGDYYSSKKLVMDLGLPVEKIDACKNGCMLYWKDDINLEYYTFCGTLGASFPEDETYAGRSPCMLPLATCRLVPVCRVEPRNVRVGLRIESFAPHAYDHAKDRAFIMRAVLMWTVNNLPAYDIASGWGTAGFMGRSVWMIQGHSIGSKSEEVVSLPVVATDNQSHDLRDTNGLQVVVDLSIAQQQAAGTSWRQVQENDDKNYDEDEDNGGDNETDDDEYEAT</sequence>
<organism evidence="2">
    <name type="scientific">Sesamum angustifolium</name>
    <dbReference type="NCBI Taxonomy" id="2727405"/>
    <lineage>
        <taxon>Eukaryota</taxon>
        <taxon>Viridiplantae</taxon>
        <taxon>Streptophyta</taxon>
        <taxon>Embryophyta</taxon>
        <taxon>Tracheophyta</taxon>
        <taxon>Spermatophyta</taxon>
        <taxon>Magnoliopsida</taxon>
        <taxon>eudicotyledons</taxon>
        <taxon>Gunneridae</taxon>
        <taxon>Pentapetalae</taxon>
        <taxon>asterids</taxon>
        <taxon>lamiids</taxon>
        <taxon>Lamiales</taxon>
        <taxon>Pedaliaceae</taxon>
        <taxon>Sesamum</taxon>
    </lineage>
</organism>
<feature type="region of interest" description="Disordered" evidence="1">
    <location>
        <begin position="268"/>
        <end position="303"/>
    </location>
</feature>
<reference evidence="2" key="2">
    <citation type="journal article" date="2024" name="Plant">
        <title>Genomic evolution and insights into agronomic trait innovations of Sesamum species.</title>
        <authorList>
            <person name="Miao H."/>
            <person name="Wang L."/>
            <person name="Qu L."/>
            <person name="Liu H."/>
            <person name="Sun Y."/>
            <person name="Le M."/>
            <person name="Wang Q."/>
            <person name="Wei S."/>
            <person name="Zheng Y."/>
            <person name="Lin W."/>
            <person name="Duan Y."/>
            <person name="Cao H."/>
            <person name="Xiong S."/>
            <person name="Wang X."/>
            <person name="Wei L."/>
            <person name="Li C."/>
            <person name="Ma Q."/>
            <person name="Ju M."/>
            <person name="Zhao R."/>
            <person name="Li G."/>
            <person name="Mu C."/>
            <person name="Tian Q."/>
            <person name="Mei H."/>
            <person name="Zhang T."/>
            <person name="Gao T."/>
            <person name="Zhang H."/>
        </authorList>
    </citation>
    <scope>NUCLEOTIDE SEQUENCE</scope>
    <source>
        <strain evidence="2">G01</strain>
    </source>
</reference>
<reference evidence="2" key="1">
    <citation type="submission" date="2020-06" db="EMBL/GenBank/DDBJ databases">
        <authorList>
            <person name="Li T."/>
            <person name="Hu X."/>
            <person name="Zhang T."/>
            <person name="Song X."/>
            <person name="Zhang H."/>
            <person name="Dai N."/>
            <person name="Sheng W."/>
            <person name="Hou X."/>
            <person name="Wei L."/>
        </authorList>
    </citation>
    <scope>NUCLEOTIDE SEQUENCE</scope>
    <source>
        <strain evidence="2">G01</strain>
        <tissue evidence="2">Leaf</tissue>
    </source>
</reference>
<evidence type="ECO:0000256" key="1">
    <source>
        <dbReference type="SAM" id="MobiDB-lite"/>
    </source>
</evidence>